<evidence type="ECO:0000313" key="2">
    <source>
        <dbReference type="Proteomes" id="UP001500443"/>
    </source>
</evidence>
<gene>
    <name evidence="1" type="ORF">GCM10009802_05780</name>
</gene>
<organism evidence="1 2">
    <name type="scientific">Streptomyces synnematoformans</name>
    <dbReference type="NCBI Taxonomy" id="415721"/>
    <lineage>
        <taxon>Bacteria</taxon>
        <taxon>Bacillati</taxon>
        <taxon>Actinomycetota</taxon>
        <taxon>Actinomycetes</taxon>
        <taxon>Kitasatosporales</taxon>
        <taxon>Streptomycetaceae</taxon>
        <taxon>Streptomyces</taxon>
    </lineage>
</organism>
<evidence type="ECO:0000313" key="1">
    <source>
        <dbReference type="EMBL" id="GAA2109424.1"/>
    </source>
</evidence>
<name>A0ABN2XFW1_9ACTN</name>
<sequence length="213" mass="23064">MGDVVFFQPHPDPARLAVEFIDGHPPEGDPRCHSTLKHAQAHVRLGGKLDIVTDTGSTAALTVRYPLLREIQLAVDQGPPPVGTIGQEHPDLGILDPAGRPRVLPGHPRRPDALLQKSRLVEDENSPLGISDLLHDRVADVVTQSVGVPQVVVQQSLHPLRTRVAGSLRQGPAVLTFCLTPTPAKSNLFLTRTTPRSKTTPAWRWTPLHAGTT</sequence>
<dbReference type="EMBL" id="BAAAPF010000006">
    <property type="protein sequence ID" value="GAA2109424.1"/>
    <property type="molecule type" value="Genomic_DNA"/>
</dbReference>
<accession>A0ABN2XFW1</accession>
<reference evidence="1 2" key="1">
    <citation type="journal article" date="2019" name="Int. J. Syst. Evol. Microbiol.">
        <title>The Global Catalogue of Microorganisms (GCM) 10K type strain sequencing project: providing services to taxonomists for standard genome sequencing and annotation.</title>
        <authorList>
            <consortium name="The Broad Institute Genomics Platform"/>
            <consortium name="The Broad Institute Genome Sequencing Center for Infectious Disease"/>
            <person name="Wu L."/>
            <person name="Ma J."/>
        </authorList>
    </citation>
    <scope>NUCLEOTIDE SEQUENCE [LARGE SCALE GENOMIC DNA]</scope>
    <source>
        <strain evidence="1 2">JCM 15481</strain>
    </source>
</reference>
<protein>
    <submittedName>
        <fullName evidence="1">Uncharacterized protein</fullName>
    </submittedName>
</protein>
<comment type="caution">
    <text evidence="1">The sequence shown here is derived from an EMBL/GenBank/DDBJ whole genome shotgun (WGS) entry which is preliminary data.</text>
</comment>
<dbReference type="Proteomes" id="UP001500443">
    <property type="component" value="Unassembled WGS sequence"/>
</dbReference>
<proteinExistence type="predicted"/>
<keyword evidence="2" id="KW-1185">Reference proteome</keyword>